<dbReference type="EMBL" id="JAUCGM010000389">
    <property type="protein sequence ID" value="MDM8562991.1"/>
    <property type="molecule type" value="Genomic_DNA"/>
</dbReference>
<proteinExistence type="predicted"/>
<evidence type="ECO:0000313" key="2">
    <source>
        <dbReference type="Proteomes" id="UP001171945"/>
    </source>
</evidence>
<organism evidence="1 2">
    <name type="scientific">Candidatus Marithioploca araucensis</name>
    <dbReference type="NCBI Taxonomy" id="70273"/>
    <lineage>
        <taxon>Bacteria</taxon>
        <taxon>Pseudomonadati</taxon>
        <taxon>Pseudomonadota</taxon>
        <taxon>Gammaproteobacteria</taxon>
        <taxon>Thiotrichales</taxon>
        <taxon>Thiotrichaceae</taxon>
        <taxon>Candidatus Marithioploca</taxon>
    </lineage>
</organism>
<gene>
    <name evidence="1" type="ORF">QUF54_06525</name>
</gene>
<reference evidence="1" key="1">
    <citation type="submission" date="2023-06" db="EMBL/GenBank/DDBJ databases">
        <title>Uncultivated large filamentous bacteria from sulfidic sediments reveal new species and different genomic features in energy metabolism and defense.</title>
        <authorList>
            <person name="Fonseca A."/>
        </authorList>
    </citation>
    <scope>NUCLEOTIDE SEQUENCE</scope>
    <source>
        <strain evidence="1">HSG4</strain>
    </source>
</reference>
<evidence type="ECO:0008006" key="3">
    <source>
        <dbReference type="Google" id="ProtNLM"/>
    </source>
</evidence>
<protein>
    <recommendedName>
        <fullName evidence="3">DUF2914 domain-containing protein</fullName>
    </recommendedName>
</protein>
<accession>A0ABT7VTT7</accession>
<comment type="caution">
    <text evidence="1">The sequence shown here is derived from an EMBL/GenBank/DDBJ whole genome shotgun (WGS) entry which is preliminary data.</text>
</comment>
<keyword evidence="2" id="KW-1185">Reference proteome</keyword>
<sequence length="149" mass="17396">MKTSIHHLSIWRKLAMASIVVCSIFFIDYANADITILDVAWTNGINGKNQPIKRYSNKGKAPQGPLYLWMKVKGDVQVQHRWFRYLGTRPYLDKTQTPKRVKQGANWYIWTGKQNIQPGWWRVNVINANSKRPVKCGRKHCVYSIHVEK</sequence>
<dbReference type="Proteomes" id="UP001171945">
    <property type="component" value="Unassembled WGS sequence"/>
</dbReference>
<evidence type="ECO:0000313" key="1">
    <source>
        <dbReference type="EMBL" id="MDM8562991.1"/>
    </source>
</evidence>
<name>A0ABT7VTT7_9GAMM</name>